<name>A0ACC3A2N6_9EURO</name>
<gene>
    <name evidence="1" type="ORF">H2198_006535</name>
</gene>
<protein>
    <submittedName>
        <fullName evidence="1">Uncharacterized protein</fullName>
    </submittedName>
</protein>
<evidence type="ECO:0000313" key="2">
    <source>
        <dbReference type="Proteomes" id="UP001172386"/>
    </source>
</evidence>
<evidence type="ECO:0000313" key="1">
    <source>
        <dbReference type="EMBL" id="KAJ9654455.1"/>
    </source>
</evidence>
<dbReference type="Proteomes" id="UP001172386">
    <property type="component" value="Unassembled WGS sequence"/>
</dbReference>
<proteinExistence type="predicted"/>
<reference evidence="1" key="1">
    <citation type="submission" date="2022-10" db="EMBL/GenBank/DDBJ databases">
        <title>Culturing micro-colonial fungi from biological soil crusts in the Mojave desert and describing Neophaeococcomyces mojavensis, and introducing the new genera and species Taxawa tesnikishii.</title>
        <authorList>
            <person name="Kurbessoian T."/>
            <person name="Stajich J.E."/>
        </authorList>
    </citation>
    <scope>NUCLEOTIDE SEQUENCE</scope>
    <source>
        <strain evidence="1">JES_112</strain>
    </source>
</reference>
<organism evidence="1 2">
    <name type="scientific">Neophaeococcomyces mojaviensis</name>
    <dbReference type="NCBI Taxonomy" id="3383035"/>
    <lineage>
        <taxon>Eukaryota</taxon>
        <taxon>Fungi</taxon>
        <taxon>Dikarya</taxon>
        <taxon>Ascomycota</taxon>
        <taxon>Pezizomycotina</taxon>
        <taxon>Eurotiomycetes</taxon>
        <taxon>Chaetothyriomycetidae</taxon>
        <taxon>Chaetothyriales</taxon>
        <taxon>Chaetothyriales incertae sedis</taxon>
        <taxon>Neophaeococcomyces</taxon>
    </lineage>
</organism>
<sequence>MRLINSKTFQLKEINDSRQVRYAALSHRWTDDEVLFEDISNFRDCMKRGTEKVRRFCHHAEKNGLNWVWIDTCCINKYSSAELSEAINSMYTWYQDAHVCYAYLADVDVSVVKANPSFILQSVWFTRSWTLQELLAPKVVIFLDRSWNFIGTKESLKHEISRGTYIDVEALEGRDLSNFSISQRMCWASTRSATRVEDIAYSLLGLFDISMPLLYGEGTRAFLRLQEEIAKHSADETIFSWDSDLGGSIASGILASSPSLFRTCSGMRAGHQPRKTGFSITNRGLSIEFDLIPLSYDTFVALLNCVYTKAYEPDQLVGIYLRQVSDSQFDRVRWGSGGCRWIGARSDIFSSQTIRMENAYISSRVSSREPRTDMVRFPNKGLLLQDTPAYRSLMAISRVSYRGSWNVDKGMIEVPINHQGALITFYLAATYVIELLQFGFDQDFNPVCLILERTKETSKSTNEGDLHDTLKDIFDYQKIGWIVPQAKDGRVVSLKRSRPGFWPIKGDREQGLHCNLSYMVVKGVDRCIRLKMNKVKDVMDESIDDKTSEIWNLEMIALDREALFHHKGM</sequence>
<comment type="caution">
    <text evidence="1">The sequence shown here is derived from an EMBL/GenBank/DDBJ whole genome shotgun (WGS) entry which is preliminary data.</text>
</comment>
<dbReference type="EMBL" id="JAPDRQ010000121">
    <property type="protein sequence ID" value="KAJ9654455.1"/>
    <property type="molecule type" value="Genomic_DNA"/>
</dbReference>
<keyword evidence="2" id="KW-1185">Reference proteome</keyword>
<accession>A0ACC3A2N6</accession>